<accession>A0A2U1LU76</accession>
<evidence type="ECO:0000256" key="1">
    <source>
        <dbReference type="SAM" id="MobiDB-lite"/>
    </source>
</evidence>
<gene>
    <name evidence="2" type="ORF">CTI12_AA446230</name>
</gene>
<feature type="compositionally biased region" description="Polar residues" evidence="1">
    <location>
        <begin position="586"/>
        <end position="620"/>
    </location>
</feature>
<feature type="compositionally biased region" description="Low complexity" evidence="1">
    <location>
        <begin position="802"/>
        <end position="815"/>
    </location>
</feature>
<feature type="compositionally biased region" description="Basic and acidic residues" evidence="1">
    <location>
        <begin position="621"/>
        <end position="640"/>
    </location>
</feature>
<organism evidence="2 3">
    <name type="scientific">Artemisia annua</name>
    <name type="common">Sweet wormwood</name>
    <dbReference type="NCBI Taxonomy" id="35608"/>
    <lineage>
        <taxon>Eukaryota</taxon>
        <taxon>Viridiplantae</taxon>
        <taxon>Streptophyta</taxon>
        <taxon>Embryophyta</taxon>
        <taxon>Tracheophyta</taxon>
        <taxon>Spermatophyta</taxon>
        <taxon>Magnoliopsida</taxon>
        <taxon>eudicotyledons</taxon>
        <taxon>Gunneridae</taxon>
        <taxon>Pentapetalae</taxon>
        <taxon>asterids</taxon>
        <taxon>campanulids</taxon>
        <taxon>Asterales</taxon>
        <taxon>Asteraceae</taxon>
        <taxon>Asteroideae</taxon>
        <taxon>Anthemideae</taxon>
        <taxon>Artemisiinae</taxon>
        <taxon>Artemisia</taxon>
    </lineage>
</organism>
<feature type="compositionally biased region" description="Polar residues" evidence="1">
    <location>
        <begin position="830"/>
        <end position="840"/>
    </location>
</feature>
<feature type="compositionally biased region" description="Polar residues" evidence="1">
    <location>
        <begin position="152"/>
        <end position="162"/>
    </location>
</feature>
<feature type="compositionally biased region" description="Basic and acidic residues" evidence="1">
    <location>
        <begin position="511"/>
        <end position="522"/>
    </location>
</feature>
<evidence type="ECO:0000313" key="3">
    <source>
        <dbReference type="Proteomes" id="UP000245207"/>
    </source>
</evidence>
<feature type="compositionally biased region" description="Polar residues" evidence="1">
    <location>
        <begin position="641"/>
        <end position="655"/>
    </location>
</feature>
<name>A0A2U1LU76_ARTAN</name>
<feature type="compositionally biased region" description="Low complexity" evidence="1">
    <location>
        <begin position="163"/>
        <end position="177"/>
    </location>
</feature>
<feature type="compositionally biased region" description="Basic and acidic residues" evidence="1">
    <location>
        <begin position="789"/>
        <end position="801"/>
    </location>
</feature>
<proteinExistence type="predicted"/>
<feature type="compositionally biased region" description="Polar residues" evidence="1">
    <location>
        <begin position="662"/>
        <end position="671"/>
    </location>
</feature>
<feature type="compositionally biased region" description="Polar residues" evidence="1">
    <location>
        <begin position="524"/>
        <end position="548"/>
    </location>
</feature>
<evidence type="ECO:0000313" key="2">
    <source>
        <dbReference type="EMBL" id="PWA52545.1"/>
    </source>
</evidence>
<dbReference type="STRING" id="35608.A0A2U1LU76"/>
<dbReference type="PANTHER" id="PTHR31267:SF2">
    <property type="entry name" value="EXPRESSED PROTEIN"/>
    <property type="match status" value="1"/>
</dbReference>
<feature type="region of interest" description="Disordered" evidence="1">
    <location>
        <begin position="586"/>
        <end position="677"/>
    </location>
</feature>
<reference evidence="2 3" key="1">
    <citation type="journal article" date="2018" name="Mol. Plant">
        <title>The genome of Artemisia annua provides insight into the evolution of Asteraceae family and artemisinin biosynthesis.</title>
        <authorList>
            <person name="Shen Q."/>
            <person name="Zhang L."/>
            <person name="Liao Z."/>
            <person name="Wang S."/>
            <person name="Yan T."/>
            <person name="Shi P."/>
            <person name="Liu M."/>
            <person name="Fu X."/>
            <person name="Pan Q."/>
            <person name="Wang Y."/>
            <person name="Lv Z."/>
            <person name="Lu X."/>
            <person name="Zhang F."/>
            <person name="Jiang W."/>
            <person name="Ma Y."/>
            <person name="Chen M."/>
            <person name="Hao X."/>
            <person name="Li L."/>
            <person name="Tang Y."/>
            <person name="Lv G."/>
            <person name="Zhou Y."/>
            <person name="Sun X."/>
            <person name="Brodelius P.E."/>
            <person name="Rose J.K.C."/>
            <person name="Tang K."/>
        </authorList>
    </citation>
    <scope>NUCLEOTIDE SEQUENCE [LARGE SCALE GENOMIC DNA]</scope>
    <source>
        <strain evidence="3">cv. Huhao1</strain>
        <tissue evidence="2">Leaf</tissue>
    </source>
</reference>
<dbReference type="PANTHER" id="PTHR31267">
    <property type="entry name" value="DENTIN SIALOPHOSPHOPROTEIN-LIKE PROTEIN"/>
    <property type="match status" value="1"/>
</dbReference>
<dbReference type="EMBL" id="PKPP01007752">
    <property type="protein sequence ID" value="PWA52545.1"/>
    <property type="molecule type" value="Genomic_DNA"/>
</dbReference>
<dbReference type="Proteomes" id="UP000245207">
    <property type="component" value="Unassembled WGS sequence"/>
</dbReference>
<dbReference type="OrthoDB" id="1630099at2759"/>
<comment type="caution">
    <text evidence="2">The sequence shown here is derived from an EMBL/GenBank/DDBJ whole genome shotgun (WGS) entry which is preliminary data.</text>
</comment>
<feature type="region of interest" description="Disordered" evidence="1">
    <location>
        <begin position="151"/>
        <end position="185"/>
    </location>
</feature>
<feature type="region of interest" description="Disordered" evidence="1">
    <location>
        <begin position="510"/>
        <end position="548"/>
    </location>
</feature>
<feature type="compositionally biased region" description="Basic and acidic residues" evidence="1">
    <location>
        <begin position="816"/>
        <end position="826"/>
    </location>
</feature>
<protein>
    <submittedName>
        <fullName evidence="2">Uncharacterized protein</fullName>
    </submittedName>
</protein>
<sequence length="1343" mass="147479">MPGNEVGDKIHNFYSQENLFQGQHLHPVGANWDSDNSLWVNGQRQIGPLGSNAKPYVHEQPETSPPVPYGYKLMQTTAKPEFIKNQPHSQNQNMNVYIYGYQGLQTRPDETNYLGLHAESDHDNMNQGDYLVHESEEGGVSEQIFNCHRSSDFTAHSSSNPFGGQHQISGHHSGLQQPLHHKQSGVSDVRTIQQQLMLKKMQELQRRKNMQQVDTRQNTLTNQATAFATEVSGGNSHGFRNGPPLFESYWPEQGQAQRSVGFIHQQADQSLYGVPVSNSEAVLNPYPYAAIDKVPAQQLATYGNQYAGIPEHVSTHDGTLVSRQGIPGDSLSEHMSGEDINGWINTEQIQQLNSNHQTDCEQEFQGPQDFIGLSETTHDKLVTGADTSHGSASLDPEEEKILFGSDENIWDAFGSDINMDGGASNLLDGNEFASGLPSLQSGSWSALMQSAVAEASSSGAGLQEELTGVNFPNLNKQTPLADVSFTNTSAMGFGVDGAEMKDKHQKYTGFLHDETGHGDGRRVSSLSTSLVDSGPISTSMGSPQINGERVNVNSAVATPNLSNMQGGTHLDQFQFSPNSHQLNQWKHVQSPVNSRGSGNSGRPQSHLNKGSQASESSFNSSDKEDIKMHEIQSRSKRENSNDSYQSTSSRQVATTRLRENASSDAGRNTLGQRKFQHHPMGNLNVDEMLYGKLQGNAAQSMSLQLLQGSRGQDKWNLGHTGTSGQALESSAEFGKWHVSDREGITKGSYDMRSNMVGGLVPNMFASSNRPVGLSASDKAFQHSSQDMQEPLHKVDQSRNRGSELLNSSGHSLSSEMSERGYSDESLRAFQRSQSSDSQGFGLNPGLPSLHQLPLPDNASNSLNQAHLLTNVRDKGQENPREGFKNNTSMLQNYQMILARSQSNSVESTKSFLPQNVWSAKVDQGQMVDESLGTEPVIDVLPVNPISSQINIEAFSRSLMNQMSAMKNLDNDLCTRATKRLKSSDNLDVSTSSMEASPLRIQYNVPSNSMISVKAEQSYITPQMVQSWVDRYPAFNHSRSMPEKVAALKSTDQAFSVERPSGGLGTHGQASSAYASQFDAIWNTPTPPSLAFEQSSLLPKNVGIHNLVTSRLKKHRFTSAGHHPWLVEVSGSFKNLQGICTGAVEWSRAANQLMENVDDDGDVIEYKRPIVRPKRRLIFTTLLMQQLLRPPPSVSLKASSNYESVLYNAARLALGDACNLLSSAQSNSSIYLSNANCLSDKKEQPERIDDHRLSKAIEDFKGKAGKLEDDFFRLDKKASILDLSVDFQDLERFLVINHLASFHGRGQADGTQPAADASWPSPKRYVTAVPMSENLPDMVHCLSL</sequence>
<keyword evidence="3" id="KW-1185">Reference proteome</keyword>
<feature type="region of interest" description="Disordered" evidence="1">
    <location>
        <begin position="779"/>
        <end position="859"/>
    </location>
</feature>